<accession>G0IY01</accession>
<reference evidence="2" key="1">
    <citation type="submission" date="2011-07" db="EMBL/GenBank/DDBJ databases">
        <title>The complete genome of Cyclobacterium marinum DSM 745.</title>
        <authorList>
            <person name="Lucas S."/>
            <person name="Han J."/>
            <person name="Lapidus A."/>
            <person name="Bruce D."/>
            <person name="Goodwin L."/>
            <person name="Pitluck S."/>
            <person name="Peters L."/>
            <person name="Kyrpides N."/>
            <person name="Mavromatis K."/>
            <person name="Ivanova N."/>
            <person name="Ovchinnikova G."/>
            <person name="Chertkov O."/>
            <person name="Detter J.C."/>
            <person name="Tapia R."/>
            <person name="Han C."/>
            <person name="Land M."/>
            <person name="Hauser L."/>
            <person name="Markowitz V."/>
            <person name="Cheng J.-F."/>
            <person name="Hugenholtz P."/>
            <person name="Woyke T."/>
            <person name="Wu D."/>
            <person name="Tindall B."/>
            <person name="Schuetze A."/>
            <person name="Brambilla E."/>
            <person name="Klenk H.-P."/>
            <person name="Eisen J.A."/>
        </authorList>
    </citation>
    <scope>NUCLEOTIDE SEQUENCE [LARGE SCALE GENOMIC DNA]</scope>
    <source>
        <strain evidence="2">ATCC 25205 / DSM 745 / LMG 13164 / NCIMB 1802</strain>
    </source>
</reference>
<name>G0IY01_CYCMS</name>
<sequence>MAGRKNIKSRNEEVRQVFRHLRKIERRESSYCMEEISKNYHISQDRIYQILAQPDEPGCIENPSFYYQKTILQEQ</sequence>
<dbReference type="AlphaFoldDB" id="G0IY01"/>
<dbReference type="RefSeq" id="WP_014018632.1">
    <property type="nucleotide sequence ID" value="NC_015914.1"/>
</dbReference>
<evidence type="ECO:0000313" key="1">
    <source>
        <dbReference type="EMBL" id="AEL24334.1"/>
    </source>
</evidence>
<evidence type="ECO:0000313" key="2">
    <source>
        <dbReference type="Proteomes" id="UP000001635"/>
    </source>
</evidence>
<dbReference type="KEGG" id="cmr:Cycma_0559"/>
<keyword evidence="2" id="KW-1185">Reference proteome</keyword>
<dbReference type="HOGENOM" id="CLU_2664994_0_0_10"/>
<dbReference type="EMBL" id="CP002955">
    <property type="protein sequence ID" value="AEL24334.1"/>
    <property type="molecule type" value="Genomic_DNA"/>
</dbReference>
<organism evidence="1 2">
    <name type="scientific">Cyclobacterium marinum (strain ATCC 25205 / DSM 745 / LMG 13164 / NCIMB 1802)</name>
    <name type="common">Flectobacillus marinus</name>
    <dbReference type="NCBI Taxonomy" id="880070"/>
    <lineage>
        <taxon>Bacteria</taxon>
        <taxon>Pseudomonadati</taxon>
        <taxon>Bacteroidota</taxon>
        <taxon>Cytophagia</taxon>
        <taxon>Cytophagales</taxon>
        <taxon>Cyclobacteriaceae</taxon>
        <taxon>Cyclobacterium</taxon>
    </lineage>
</organism>
<proteinExistence type="predicted"/>
<dbReference type="STRING" id="880070.Cycma_0559"/>
<gene>
    <name evidence="1" type="ordered locus">Cycma_0559</name>
</gene>
<protein>
    <submittedName>
        <fullName evidence="1">Uncharacterized protein</fullName>
    </submittedName>
</protein>
<dbReference type="Proteomes" id="UP000001635">
    <property type="component" value="Chromosome"/>
</dbReference>